<organism evidence="1">
    <name type="scientific">marine sediment metagenome</name>
    <dbReference type="NCBI Taxonomy" id="412755"/>
    <lineage>
        <taxon>unclassified sequences</taxon>
        <taxon>metagenomes</taxon>
        <taxon>ecological metagenomes</taxon>
    </lineage>
</organism>
<comment type="caution">
    <text evidence="1">The sequence shown here is derived from an EMBL/GenBank/DDBJ whole genome shotgun (WGS) entry which is preliminary data.</text>
</comment>
<proteinExistence type="predicted"/>
<gene>
    <name evidence="1" type="ORF">LCGC14_0561790</name>
</gene>
<protein>
    <submittedName>
        <fullName evidence="1">Uncharacterized protein</fullName>
    </submittedName>
</protein>
<name>A0A0F9S5F3_9ZZZZ</name>
<accession>A0A0F9S5F3</accession>
<dbReference type="AlphaFoldDB" id="A0A0F9S5F3"/>
<dbReference type="EMBL" id="LAZR01000801">
    <property type="protein sequence ID" value="KKN57467.1"/>
    <property type="molecule type" value="Genomic_DNA"/>
</dbReference>
<reference evidence="1" key="1">
    <citation type="journal article" date="2015" name="Nature">
        <title>Complex archaea that bridge the gap between prokaryotes and eukaryotes.</title>
        <authorList>
            <person name="Spang A."/>
            <person name="Saw J.H."/>
            <person name="Jorgensen S.L."/>
            <person name="Zaremba-Niedzwiedzka K."/>
            <person name="Martijn J."/>
            <person name="Lind A.E."/>
            <person name="van Eijk R."/>
            <person name="Schleper C."/>
            <person name="Guy L."/>
            <person name="Ettema T.J."/>
        </authorList>
    </citation>
    <scope>NUCLEOTIDE SEQUENCE</scope>
</reference>
<sequence>MVKFKVIKYKHALKAIEMTKRSDAGEELTDESLRFMVGLVKEWDFLDADTDEPLPVGTESMGEMSIEQMNEMTELFNLKMAMKTTVPKASAECSPSSSTESSQE</sequence>
<evidence type="ECO:0000313" key="1">
    <source>
        <dbReference type="EMBL" id="KKN57467.1"/>
    </source>
</evidence>